<accession>A0A7C3WJ51</accession>
<reference evidence="2" key="1">
    <citation type="journal article" date="2020" name="mSystems">
        <title>Genome- and Community-Level Interaction Insights into Carbon Utilization and Element Cycling Functions of Hydrothermarchaeota in Hydrothermal Sediment.</title>
        <authorList>
            <person name="Zhou Z."/>
            <person name="Liu Y."/>
            <person name="Xu W."/>
            <person name="Pan J."/>
            <person name="Luo Z.H."/>
            <person name="Li M."/>
        </authorList>
    </citation>
    <scope>NUCLEOTIDE SEQUENCE [LARGE SCALE GENOMIC DNA]</scope>
    <source>
        <strain evidence="2">SpSt-413</strain>
    </source>
</reference>
<sequence length="205" mass="22382">MIRPDQRASNDGSTGFTLLELSFVLLILGLTVALTLPAINSLYSRESDQAGLRRFTGTLRRGLNAALVSGQPQMILLDTTKHTMTLFPLVPDQDGKRRVEQVALPARFAPDEVFTPYAPGRKDKEKDPVRLTILPRELVEPCLLLLPPDPGGASRQRRAAVVETIGGDVRLLPGDGDAAATLYRTRHSSLRTPWADTPLPERPAG</sequence>
<keyword evidence="1" id="KW-1133">Transmembrane helix</keyword>
<gene>
    <name evidence="2" type="ORF">ENR59_01540</name>
</gene>
<evidence type="ECO:0000313" key="2">
    <source>
        <dbReference type="EMBL" id="HGG91622.1"/>
    </source>
</evidence>
<dbReference type="SUPFAM" id="SSF54523">
    <property type="entry name" value="Pili subunits"/>
    <property type="match status" value="1"/>
</dbReference>
<dbReference type="AlphaFoldDB" id="A0A7C3WJ51"/>
<dbReference type="EMBL" id="DSRP01000107">
    <property type="protein sequence ID" value="HGG91622.1"/>
    <property type="molecule type" value="Genomic_DNA"/>
</dbReference>
<name>A0A7C3WJ51_9BACT</name>
<proteinExistence type="predicted"/>
<evidence type="ECO:0000256" key="1">
    <source>
        <dbReference type="SAM" id="Phobius"/>
    </source>
</evidence>
<evidence type="ECO:0008006" key="3">
    <source>
        <dbReference type="Google" id="ProtNLM"/>
    </source>
</evidence>
<comment type="caution">
    <text evidence="2">The sequence shown here is derived from an EMBL/GenBank/DDBJ whole genome shotgun (WGS) entry which is preliminary data.</text>
</comment>
<dbReference type="PROSITE" id="PS00409">
    <property type="entry name" value="PROKAR_NTER_METHYL"/>
    <property type="match status" value="1"/>
</dbReference>
<keyword evidence="1" id="KW-0812">Transmembrane</keyword>
<organism evidence="2">
    <name type="scientific">Fundidesulfovibrio putealis</name>
    <dbReference type="NCBI Taxonomy" id="270496"/>
    <lineage>
        <taxon>Bacteria</taxon>
        <taxon>Pseudomonadati</taxon>
        <taxon>Thermodesulfobacteriota</taxon>
        <taxon>Desulfovibrionia</taxon>
        <taxon>Desulfovibrionales</taxon>
        <taxon>Desulfovibrionaceae</taxon>
        <taxon>Fundidesulfovibrio</taxon>
    </lineage>
</organism>
<protein>
    <recommendedName>
        <fullName evidence="3">Prepilin-type N-terminal cleavage/methylation domain-containing protein</fullName>
    </recommendedName>
</protein>
<dbReference type="InterPro" id="IPR012902">
    <property type="entry name" value="N_methyl_site"/>
</dbReference>
<feature type="transmembrane region" description="Helical" evidence="1">
    <location>
        <begin position="23"/>
        <end position="43"/>
    </location>
</feature>
<keyword evidence="1" id="KW-0472">Membrane</keyword>
<dbReference type="InterPro" id="IPR045584">
    <property type="entry name" value="Pilin-like"/>
</dbReference>